<dbReference type="EMBL" id="JANUCT010000022">
    <property type="protein sequence ID" value="MCS3904421.1"/>
    <property type="molecule type" value="Genomic_DNA"/>
</dbReference>
<gene>
    <name evidence="2" type="ORF">J2T55_002457</name>
</gene>
<dbReference type="AlphaFoldDB" id="A0AAE3L2E7"/>
<proteinExistence type="predicted"/>
<feature type="transmembrane region" description="Helical" evidence="1">
    <location>
        <begin position="12"/>
        <end position="35"/>
    </location>
</feature>
<protein>
    <submittedName>
        <fullName evidence="2">Uncharacterized protein</fullName>
    </submittedName>
</protein>
<keyword evidence="1" id="KW-0472">Membrane</keyword>
<reference evidence="2" key="1">
    <citation type="submission" date="2022-08" db="EMBL/GenBank/DDBJ databases">
        <title>Genomic Encyclopedia of Type Strains, Phase III (KMG-III): the genomes of soil and plant-associated and newly described type strains.</title>
        <authorList>
            <person name="Whitman W."/>
        </authorList>
    </citation>
    <scope>NUCLEOTIDE SEQUENCE</scope>
    <source>
        <strain evidence="2">HMT 1</strain>
    </source>
</reference>
<evidence type="ECO:0000313" key="2">
    <source>
        <dbReference type="EMBL" id="MCS3904421.1"/>
    </source>
</evidence>
<dbReference type="RefSeq" id="WP_259057333.1">
    <property type="nucleotide sequence ID" value="NZ_JANUCT010000022.1"/>
</dbReference>
<sequence>MKRENIDWSVLRGALTIFLIVLALSVAIGISAYSFNLAMEREYRSAQAEFSRITDRYLKVDEQEILIRDYYPRFVDLYQQGVVGGERRLDWLESLQQVTDNLKIPGLRYEIESQQQSRNQWPINTGKFQIYSSNMKISLEMPHEVDLLRLFDRLEQRKAGFFSASDCELSRRSPEIDLSPTTTNVSASCNIMWYSLKLSNGEEIKI</sequence>
<evidence type="ECO:0000256" key="1">
    <source>
        <dbReference type="SAM" id="Phobius"/>
    </source>
</evidence>
<keyword evidence="1" id="KW-0812">Transmembrane</keyword>
<comment type="caution">
    <text evidence="2">The sequence shown here is derived from an EMBL/GenBank/DDBJ whole genome shotgun (WGS) entry which is preliminary data.</text>
</comment>
<keyword evidence="3" id="KW-1185">Reference proteome</keyword>
<evidence type="ECO:0000313" key="3">
    <source>
        <dbReference type="Proteomes" id="UP001204445"/>
    </source>
</evidence>
<dbReference type="Proteomes" id="UP001204445">
    <property type="component" value="Unassembled WGS sequence"/>
</dbReference>
<name>A0AAE3L2E7_9GAMM</name>
<organism evidence="2 3">
    <name type="scientific">Methylohalomonas lacus</name>
    <dbReference type="NCBI Taxonomy" id="398773"/>
    <lineage>
        <taxon>Bacteria</taxon>
        <taxon>Pseudomonadati</taxon>
        <taxon>Pseudomonadota</taxon>
        <taxon>Gammaproteobacteria</taxon>
        <taxon>Methylohalomonadales</taxon>
        <taxon>Methylohalomonadaceae</taxon>
        <taxon>Methylohalomonas</taxon>
    </lineage>
</organism>
<accession>A0AAE3L2E7</accession>
<keyword evidence="1" id="KW-1133">Transmembrane helix</keyword>